<evidence type="ECO:0000256" key="5">
    <source>
        <dbReference type="ARBA" id="ARBA00022692"/>
    </source>
</evidence>
<evidence type="ECO:0000256" key="8">
    <source>
        <dbReference type="SAM" id="Phobius"/>
    </source>
</evidence>
<dbReference type="InterPro" id="IPR000522">
    <property type="entry name" value="ABC_transptr_permease_BtuC"/>
</dbReference>
<dbReference type="PANTHER" id="PTHR30472">
    <property type="entry name" value="FERRIC ENTEROBACTIN TRANSPORT SYSTEM PERMEASE PROTEIN"/>
    <property type="match status" value="1"/>
</dbReference>
<feature type="transmembrane region" description="Helical" evidence="8">
    <location>
        <begin position="210"/>
        <end position="231"/>
    </location>
</feature>
<accession>A0A512HRB3</accession>
<evidence type="ECO:0000313" key="9">
    <source>
        <dbReference type="EMBL" id="GEO87995.1"/>
    </source>
</evidence>
<dbReference type="EMBL" id="BJZQ01000001">
    <property type="protein sequence ID" value="GEO87995.1"/>
    <property type="molecule type" value="Genomic_DNA"/>
</dbReference>
<feature type="transmembrane region" description="Helical" evidence="8">
    <location>
        <begin position="135"/>
        <end position="156"/>
    </location>
</feature>
<dbReference type="SUPFAM" id="SSF81345">
    <property type="entry name" value="ABC transporter involved in vitamin B12 uptake, BtuC"/>
    <property type="match status" value="1"/>
</dbReference>
<feature type="transmembrane region" description="Helical" evidence="8">
    <location>
        <begin position="262"/>
        <end position="288"/>
    </location>
</feature>
<evidence type="ECO:0000256" key="3">
    <source>
        <dbReference type="ARBA" id="ARBA00022448"/>
    </source>
</evidence>
<keyword evidence="6 8" id="KW-1133">Transmembrane helix</keyword>
<dbReference type="FunFam" id="1.10.3470.10:FF:000001">
    <property type="entry name" value="Vitamin B12 ABC transporter permease BtuC"/>
    <property type="match status" value="1"/>
</dbReference>
<sequence>MLQRKERPARWRNRTVGSAVIVSVLLGATVSLALMLGSVQVPVVSVWEVVGRRLGVPGLDVSLLDDRIVWQLRLPRVLGAAATGAGLALCGAVLQSLTRNDLADPYLLGISNGAAVGAVSVIVLGVSFAGLVGTALVGAGAFVGALAALALVLTLATGRSGALPPTRVVLAGVAVGQMCAAYTSFVVMMSGDHDAARRVLGWTLGSLAGIRWNGALVLVGLVVLAFCLVMAYTRALDAFAFGEVAAGSLGVGVRSTRWTLMVATAVVTAGLVAFTGAIGFVGLVVPHLARLLCGPLHRTLLPLSAVGGALLLVLADTAARTVVPGQEVPVGVVTAAVGAPVFVWLLHRQGSTA</sequence>
<dbReference type="GO" id="GO:0022857">
    <property type="term" value="F:transmembrane transporter activity"/>
    <property type="evidence" value="ECO:0007669"/>
    <property type="project" value="InterPro"/>
</dbReference>
<keyword evidence="3" id="KW-0813">Transport</keyword>
<dbReference type="GO" id="GO:0005886">
    <property type="term" value="C:plasma membrane"/>
    <property type="evidence" value="ECO:0007669"/>
    <property type="project" value="UniProtKB-SubCell"/>
</dbReference>
<evidence type="ECO:0000256" key="6">
    <source>
        <dbReference type="ARBA" id="ARBA00022989"/>
    </source>
</evidence>
<evidence type="ECO:0000313" key="10">
    <source>
        <dbReference type="Proteomes" id="UP000321769"/>
    </source>
</evidence>
<dbReference type="GO" id="GO:0033214">
    <property type="term" value="P:siderophore-iron import into cell"/>
    <property type="evidence" value="ECO:0007669"/>
    <property type="project" value="TreeGrafter"/>
</dbReference>
<name>A0A512HRB3_9ACTN</name>
<feature type="transmembrane region" description="Helical" evidence="8">
    <location>
        <begin position="106"/>
        <end position="129"/>
    </location>
</feature>
<organism evidence="9 10">
    <name type="scientific">Aeromicrobium flavum</name>
    <dbReference type="NCBI Taxonomy" id="416568"/>
    <lineage>
        <taxon>Bacteria</taxon>
        <taxon>Bacillati</taxon>
        <taxon>Actinomycetota</taxon>
        <taxon>Actinomycetes</taxon>
        <taxon>Propionibacteriales</taxon>
        <taxon>Nocardioidaceae</taxon>
        <taxon>Aeromicrobium</taxon>
    </lineage>
</organism>
<feature type="transmembrane region" description="Helical" evidence="8">
    <location>
        <begin position="20"/>
        <end position="39"/>
    </location>
</feature>
<protein>
    <submittedName>
        <fullName evidence="9">ABC transporter permease</fullName>
    </submittedName>
</protein>
<dbReference type="InterPro" id="IPR037294">
    <property type="entry name" value="ABC_BtuC-like"/>
</dbReference>
<comment type="similarity">
    <text evidence="2">Belongs to the binding-protein-dependent transport system permease family. FecCD subfamily.</text>
</comment>
<dbReference type="PANTHER" id="PTHR30472:SF67">
    <property type="entry name" value="PERMEASE OF ABC TRANSPORTER-RELATED"/>
    <property type="match status" value="1"/>
</dbReference>
<evidence type="ECO:0000256" key="4">
    <source>
        <dbReference type="ARBA" id="ARBA00022475"/>
    </source>
</evidence>
<comment type="caution">
    <text evidence="9">The sequence shown here is derived from an EMBL/GenBank/DDBJ whole genome shotgun (WGS) entry which is preliminary data.</text>
</comment>
<feature type="transmembrane region" description="Helical" evidence="8">
    <location>
        <begin position="168"/>
        <end position="190"/>
    </location>
</feature>
<keyword evidence="7 8" id="KW-0472">Membrane</keyword>
<dbReference type="Pfam" id="PF01032">
    <property type="entry name" value="FecCD"/>
    <property type="match status" value="1"/>
</dbReference>
<dbReference type="OrthoDB" id="9782305at2"/>
<proteinExistence type="inferred from homology"/>
<comment type="subcellular location">
    <subcellularLocation>
        <location evidence="1">Cell membrane</location>
        <topology evidence="1">Multi-pass membrane protein</topology>
    </subcellularLocation>
</comment>
<keyword evidence="10" id="KW-1185">Reference proteome</keyword>
<dbReference type="RefSeq" id="WP_146825338.1">
    <property type="nucleotide sequence ID" value="NZ_BAAAYQ010000001.1"/>
</dbReference>
<gene>
    <name evidence="9" type="ORF">AFL01nite_03220</name>
</gene>
<dbReference type="CDD" id="cd06550">
    <property type="entry name" value="TM_ABC_iron-siderophores_like"/>
    <property type="match status" value="1"/>
</dbReference>
<evidence type="ECO:0000256" key="2">
    <source>
        <dbReference type="ARBA" id="ARBA00007935"/>
    </source>
</evidence>
<dbReference type="Gene3D" id="1.10.3470.10">
    <property type="entry name" value="ABC transporter involved in vitamin B12 uptake, BtuC"/>
    <property type="match status" value="1"/>
</dbReference>
<feature type="transmembrane region" description="Helical" evidence="8">
    <location>
        <begin position="300"/>
        <end position="322"/>
    </location>
</feature>
<keyword evidence="4" id="KW-1003">Cell membrane</keyword>
<dbReference type="Proteomes" id="UP000321769">
    <property type="component" value="Unassembled WGS sequence"/>
</dbReference>
<feature type="transmembrane region" description="Helical" evidence="8">
    <location>
        <begin position="74"/>
        <end position="94"/>
    </location>
</feature>
<evidence type="ECO:0000256" key="1">
    <source>
        <dbReference type="ARBA" id="ARBA00004651"/>
    </source>
</evidence>
<keyword evidence="5 8" id="KW-0812">Transmembrane</keyword>
<dbReference type="AlphaFoldDB" id="A0A512HRB3"/>
<reference evidence="9 10" key="1">
    <citation type="submission" date="2019-07" db="EMBL/GenBank/DDBJ databases">
        <title>Whole genome shotgun sequence of Aeromicrobium flavum NBRC 107625.</title>
        <authorList>
            <person name="Hosoyama A."/>
            <person name="Uohara A."/>
            <person name="Ohji S."/>
            <person name="Ichikawa N."/>
        </authorList>
    </citation>
    <scope>NUCLEOTIDE SEQUENCE [LARGE SCALE GENOMIC DNA]</scope>
    <source>
        <strain evidence="9 10">NBRC 107625</strain>
    </source>
</reference>
<feature type="transmembrane region" description="Helical" evidence="8">
    <location>
        <begin position="328"/>
        <end position="346"/>
    </location>
</feature>
<evidence type="ECO:0000256" key="7">
    <source>
        <dbReference type="ARBA" id="ARBA00023136"/>
    </source>
</evidence>